<dbReference type="Pfam" id="PF11332">
    <property type="entry name" value="DUF3134"/>
    <property type="match status" value="1"/>
</dbReference>
<feature type="compositionally biased region" description="Polar residues" evidence="1">
    <location>
        <begin position="254"/>
        <end position="267"/>
    </location>
</feature>
<feature type="region of interest" description="Disordered" evidence="1">
    <location>
        <begin position="342"/>
        <end position="645"/>
    </location>
</feature>
<feature type="region of interest" description="Disordered" evidence="1">
    <location>
        <begin position="1"/>
        <end position="20"/>
    </location>
</feature>
<feature type="compositionally biased region" description="Acidic residues" evidence="1">
    <location>
        <begin position="342"/>
        <end position="473"/>
    </location>
</feature>
<dbReference type="RefSeq" id="WP_354635582.1">
    <property type="nucleotide sequence ID" value="NZ_CP159837.1"/>
</dbReference>
<dbReference type="Gene3D" id="1.10.30.50">
    <property type="match status" value="1"/>
</dbReference>
<feature type="compositionally biased region" description="Basic and acidic residues" evidence="1">
    <location>
        <begin position="237"/>
        <end position="247"/>
    </location>
</feature>
<evidence type="ECO:0000259" key="2">
    <source>
        <dbReference type="Pfam" id="PF01844"/>
    </source>
</evidence>
<name>A0AAU8JEN1_9CYAN</name>
<dbReference type="InterPro" id="IPR021481">
    <property type="entry name" value="DUF3134"/>
</dbReference>
<dbReference type="Pfam" id="PF01844">
    <property type="entry name" value="HNH"/>
    <property type="match status" value="1"/>
</dbReference>
<feature type="region of interest" description="Disordered" evidence="1">
    <location>
        <begin position="237"/>
        <end position="307"/>
    </location>
</feature>
<organism evidence="3">
    <name type="scientific">Planktothricoides raciborskii GIHE-MW2</name>
    <dbReference type="NCBI Taxonomy" id="2792601"/>
    <lineage>
        <taxon>Bacteria</taxon>
        <taxon>Bacillati</taxon>
        <taxon>Cyanobacteriota</taxon>
        <taxon>Cyanophyceae</taxon>
        <taxon>Oscillatoriophycideae</taxon>
        <taxon>Oscillatoriales</taxon>
        <taxon>Oscillatoriaceae</taxon>
        <taxon>Planktothricoides</taxon>
    </lineage>
</organism>
<dbReference type="EMBL" id="CP159837">
    <property type="protein sequence ID" value="XCM37657.1"/>
    <property type="molecule type" value="Genomic_DNA"/>
</dbReference>
<accession>A0AAU8JEN1</accession>
<dbReference type="InterPro" id="IPR002711">
    <property type="entry name" value="HNH"/>
</dbReference>
<dbReference type="InterPro" id="IPR003615">
    <property type="entry name" value="HNH_nuc"/>
</dbReference>
<feature type="compositionally biased region" description="Acidic residues" evidence="1">
    <location>
        <begin position="270"/>
        <end position="292"/>
    </location>
</feature>
<dbReference type="GO" id="GO:0004519">
    <property type="term" value="F:endonuclease activity"/>
    <property type="evidence" value="ECO:0007669"/>
    <property type="project" value="InterPro"/>
</dbReference>
<feature type="compositionally biased region" description="Polar residues" evidence="1">
    <location>
        <begin position="605"/>
        <end position="628"/>
    </location>
</feature>
<protein>
    <submittedName>
        <fullName evidence="3">DUF3134 family protein</fullName>
    </submittedName>
</protein>
<feature type="compositionally biased region" description="Basic and acidic residues" evidence="1">
    <location>
        <begin position="8"/>
        <end position="20"/>
    </location>
</feature>
<feature type="compositionally biased region" description="Acidic residues" evidence="1">
    <location>
        <begin position="590"/>
        <end position="602"/>
    </location>
</feature>
<sequence length="713" mass="81269">MRPVNKGDWPKDPKTNDSKVFTSDRKIEDNTYKEAKKDLICRLGPYCSYCETKLDISTSHVEHKLPKSLEKYYSLRGDWDNFLLACSPCNNAKSDKDIELDDVYWPDIDNTAWIFDYQFHQQKNGEEVVIIEVNSNLSQSQKEKAQITLELTGLNRYPGGPDEPRPADERYEHRTEAWNKAHRSLKLLQKLDDEEMRQDIVVQAKDKGFFSVWMTVFQDDPDMLERFMEEKAFPGTAREECFDEHGRPKPTISRPKSSTNVEPQPSYDSDIWDDEAESLLEEEEETSTEPEAETPQPDAEFLPVDDYFRSEENSRSLFTRLIDAFSGNRQDYIGDRDELLSLEDSELESEDFLSEESAESESPDEPETETEAIDSEPESEDFLSEESAESESPDEPETETEAIDSESESEDFLSEESAESESPDEPETETEAIDSEPESEDFLSEESVESESPDEPEAETEAIDSETESEDSLESAKSESPDEPETETEAIDSEPESEDFLSEESAKSESPDEPETETEAIDSEPESEDFLSEESAESESPDEPETETEAIDSESESEDFLSEESAESESPDEPETETEAIDSETKPEDSMETEAIDSEPEQPEATVNRQPQPTQTYSIPQQSPQYLETENDRKDKPVVNPSLTQTPRYQIADVIPLQYETSILDWLERSGRLMDRTSDNDENLLDSEEEIAELIENDGKYDDDDDDIMLDDD</sequence>
<feature type="compositionally biased region" description="Acidic residues" evidence="1">
    <location>
        <begin position="511"/>
        <end position="582"/>
    </location>
</feature>
<evidence type="ECO:0000313" key="3">
    <source>
        <dbReference type="EMBL" id="XCM37657.1"/>
    </source>
</evidence>
<proteinExistence type="predicted"/>
<dbReference type="GO" id="GO:0008270">
    <property type="term" value="F:zinc ion binding"/>
    <property type="evidence" value="ECO:0007669"/>
    <property type="project" value="InterPro"/>
</dbReference>
<dbReference type="AlphaFoldDB" id="A0AAU8JEN1"/>
<reference evidence="3" key="1">
    <citation type="submission" date="2024-07" db="EMBL/GenBank/DDBJ databases">
        <authorList>
            <person name="Kim Y.J."/>
            <person name="Jeong J.Y."/>
        </authorList>
    </citation>
    <scope>NUCLEOTIDE SEQUENCE</scope>
    <source>
        <strain evidence="3">GIHE-MW2</strain>
    </source>
</reference>
<evidence type="ECO:0000256" key="1">
    <source>
        <dbReference type="SAM" id="MobiDB-lite"/>
    </source>
</evidence>
<feature type="domain" description="HNH" evidence="2">
    <location>
        <begin position="47"/>
        <end position="96"/>
    </location>
</feature>
<feature type="compositionally biased region" description="Acidic residues" evidence="1">
    <location>
        <begin position="481"/>
        <end position="502"/>
    </location>
</feature>
<gene>
    <name evidence="3" type="ORF">ABWT76_000439</name>
</gene>
<dbReference type="CDD" id="cd00085">
    <property type="entry name" value="HNHc"/>
    <property type="match status" value="1"/>
</dbReference>
<dbReference type="GO" id="GO:0003676">
    <property type="term" value="F:nucleic acid binding"/>
    <property type="evidence" value="ECO:0007669"/>
    <property type="project" value="InterPro"/>
</dbReference>